<dbReference type="GO" id="GO:0005739">
    <property type="term" value="C:mitochondrion"/>
    <property type="evidence" value="ECO:0007669"/>
    <property type="project" value="TreeGrafter"/>
</dbReference>
<dbReference type="InterPro" id="IPR006132">
    <property type="entry name" value="Asp/Orn_carbamoyltranf_P-bd"/>
</dbReference>
<dbReference type="PANTHER" id="PTHR45753">
    <property type="entry name" value="ORNITHINE CARBAMOYLTRANSFERASE, MITOCHONDRIAL"/>
    <property type="match status" value="1"/>
</dbReference>
<dbReference type="Pfam" id="PF02729">
    <property type="entry name" value="OTCace_N"/>
    <property type="match status" value="1"/>
</dbReference>
<dbReference type="EMBL" id="RSCE01000017">
    <property type="protein sequence ID" value="RSH77212.1"/>
    <property type="molecule type" value="Genomic_DNA"/>
</dbReference>
<feature type="domain" description="Aspartate/ornithine carbamoyltransferase carbamoyl-P binding" evidence="7">
    <location>
        <begin position="99"/>
        <end position="241"/>
    </location>
</feature>
<dbReference type="PANTHER" id="PTHR45753:SF3">
    <property type="entry name" value="ORNITHINE TRANSCARBAMYLASE, MITOCHONDRIAL"/>
    <property type="match status" value="1"/>
</dbReference>
<comment type="similarity">
    <text evidence="1">Belongs to the aspartate/ornithine carbamoyltransferase superfamily. OTCase family.</text>
</comment>
<comment type="caution">
    <text evidence="8">The sequence shown here is derived from an EMBL/GenBank/DDBJ whole genome shotgun (WGS) entry which is preliminary data.</text>
</comment>
<dbReference type="GO" id="GO:0042450">
    <property type="term" value="P:L-arginine biosynthetic process via ornithine"/>
    <property type="evidence" value="ECO:0007669"/>
    <property type="project" value="TreeGrafter"/>
</dbReference>
<dbReference type="GO" id="GO:0019240">
    <property type="term" value="P:citrulline biosynthetic process"/>
    <property type="evidence" value="ECO:0007669"/>
    <property type="project" value="TreeGrafter"/>
</dbReference>
<gene>
    <name evidence="8" type="primary">ARG3</name>
    <name evidence="8" type="ORF">EHS24_003516</name>
</gene>
<feature type="region of interest" description="Disordered" evidence="5">
    <location>
        <begin position="35"/>
        <end position="70"/>
    </location>
</feature>
<dbReference type="OrthoDB" id="10252326at2759"/>
<sequence>MLSIVRARALAPIGPRLARAYTATAPLRMYEEEYAKPPRHVQNGERSIHHNNSRDRRRGQTTRVENVSDEYSKSEARKAFISGRIMETLKHRATAPPEHLLTLADYSVDDISSLVLSAIKFKLQFKTFGPSYIRQSLSNRTVALMFSKRSTRTRVASETSVSALGGHAMFLGSQDIQLGVNESLRDTATVVGSMTDGIMARVGGHDEVETLAKYSPVPIVNALSDLYHPTQILADLVTMVETYIPEPLVIPEAIQPTGRSWVPIKQWLDDTVNVQQLLQGKKIAWVGDTNNMTNEFLVTFPRFGMEVAVAAPKGYDAVDPRVWARVTEAGTESLITFTNTPAEAIANADIIVTDTWISMGQEEESKARLEAFTGYQLTNELIEGSGAKPDWKFMHCLPRHQDEVNDEVFYGDRSLVFPEAENRKWTIMAVFDALMGRWSRT</sequence>
<feature type="compositionally biased region" description="Basic and acidic residues" evidence="5">
    <location>
        <begin position="35"/>
        <end position="54"/>
    </location>
</feature>
<evidence type="ECO:0000313" key="8">
    <source>
        <dbReference type="EMBL" id="RSH77212.1"/>
    </source>
</evidence>
<dbReference type="PRINTS" id="PR00100">
    <property type="entry name" value="AOTCASE"/>
</dbReference>
<evidence type="ECO:0000256" key="5">
    <source>
        <dbReference type="SAM" id="MobiDB-lite"/>
    </source>
</evidence>
<dbReference type="GO" id="GO:0004585">
    <property type="term" value="F:ornithine carbamoyltransferase activity"/>
    <property type="evidence" value="ECO:0007669"/>
    <property type="project" value="UniProtKB-EC"/>
</dbReference>
<organism evidence="8 9">
    <name type="scientific">Apiotrichum porosum</name>
    <dbReference type="NCBI Taxonomy" id="105984"/>
    <lineage>
        <taxon>Eukaryota</taxon>
        <taxon>Fungi</taxon>
        <taxon>Dikarya</taxon>
        <taxon>Basidiomycota</taxon>
        <taxon>Agaricomycotina</taxon>
        <taxon>Tremellomycetes</taxon>
        <taxon>Trichosporonales</taxon>
        <taxon>Trichosporonaceae</taxon>
        <taxon>Apiotrichum</taxon>
    </lineage>
</organism>
<dbReference type="SUPFAM" id="SSF53671">
    <property type="entry name" value="Aspartate/ornithine carbamoyltransferase"/>
    <property type="match status" value="1"/>
</dbReference>
<evidence type="ECO:0000256" key="4">
    <source>
        <dbReference type="RuleBase" id="RU003634"/>
    </source>
</evidence>
<feature type="domain" description="Aspartate/ornithine carbamoyltransferase Asp/Orn-binding" evidence="6">
    <location>
        <begin position="279"/>
        <end position="433"/>
    </location>
</feature>
<dbReference type="InterPro" id="IPR006131">
    <property type="entry name" value="Asp_carbamoyltransf_Asp/Orn-bd"/>
</dbReference>
<dbReference type="GeneID" id="39588059"/>
<evidence type="ECO:0000256" key="2">
    <source>
        <dbReference type="ARBA" id="ARBA00013007"/>
    </source>
</evidence>
<name>A0A427XEG1_9TREE</name>
<accession>A0A427XEG1</accession>
<reference evidence="8 9" key="1">
    <citation type="submission" date="2018-11" db="EMBL/GenBank/DDBJ databases">
        <title>Genome sequence of Apiotrichum porosum DSM 27194.</title>
        <authorList>
            <person name="Aliyu H."/>
            <person name="Gorte O."/>
            <person name="Ochsenreither K."/>
        </authorList>
    </citation>
    <scope>NUCLEOTIDE SEQUENCE [LARGE SCALE GENOMIC DNA]</scope>
    <source>
        <strain evidence="8 9">DSM 27194</strain>
    </source>
</reference>
<protein>
    <recommendedName>
        <fullName evidence="2">ornithine carbamoyltransferase</fullName>
        <ecNumber evidence="2">2.1.3.3</ecNumber>
    </recommendedName>
</protein>
<dbReference type="AlphaFoldDB" id="A0A427XEG1"/>
<proteinExistence type="inferred from homology"/>
<keyword evidence="3 4" id="KW-0808">Transferase</keyword>
<keyword evidence="9" id="KW-1185">Reference proteome</keyword>
<evidence type="ECO:0000256" key="1">
    <source>
        <dbReference type="ARBA" id="ARBA00007805"/>
    </source>
</evidence>
<dbReference type="EC" id="2.1.3.3" evidence="2"/>
<evidence type="ECO:0000259" key="6">
    <source>
        <dbReference type="Pfam" id="PF00185"/>
    </source>
</evidence>
<dbReference type="Gene3D" id="3.40.50.1370">
    <property type="entry name" value="Aspartate/ornithine carbamoyltransferase"/>
    <property type="match status" value="2"/>
</dbReference>
<dbReference type="PRINTS" id="PR00102">
    <property type="entry name" value="OTCASE"/>
</dbReference>
<dbReference type="Pfam" id="PF00185">
    <property type="entry name" value="OTCace"/>
    <property type="match status" value="1"/>
</dbReference>
<dbReference type="InterPro" id="IPR006130">
    <property type="entry name" value="Asp/Orn_carbamoylTrfase"/>
</dbReference>
<dbReference type="STRING" id="105984.A0A427XEG1"/>
<dbReference type="PROSITE" id="PS00097">
    <property type="entry name" value="CARBAMOYLTRANSFERASE"/>
    <property type="match status" value="1"/>
</dbReference>
<dbReference type="NCBIfam" id="TIGR00658">
    <property type="entry name" value="orni_carb_tr"/>
    <property type="match status" value="1"/>
</dbReference>
<dbReference type="Proteomes" id="UP000279236">
    <property type="component" value="Unassembled WGS sequence"/>
</dbReference>
<dbReference type="GO" id="GO:0016597">
    <property type="term" value="F:amino acid binding"/>
    <property type="evidence" value="ECO:0007669"/>
    <property type="project" value="InterPro"/>
</dbReference>
<dbReference type="InterPro" id="IPR002292">
    <property type="entry name" value="Orn/put_carbamltrans"/>
</dbReference>
<dbReference type="RefSeq" id="XP_028472359.1">
    <property type="nucleotide sequence ID" value="XM_028619185.1"/>
</dbReference>
<evidence type="ECO:0000256" key="3">
    <source>
        <dbReference type="ARBA" id="ARBA00022679"/>
    </source>
</evidence>
<dbReference type="InterPro" id="IPR036901">
    <property type="entry name" value="Asp/Orn_carbamoylTrfase_sf"/>
</dbReference>
<evidence type="ECO:0000259" key="7">
    <source>
        <dbReference type="Pfam" id="PF02729"/>
    </source>
</evidence>
<evidence type="ECO:0000313" key="9">
    <source>
        <dbReference type="Proteomes" id="UP000279236"/>
    </source>
</evidence>